<accession>A0A0F7SHQ8</accession>
<name>A0A0F7SHQ8_PHARH</name>
<evidence type="ECO:0000256" key="1">
    <source>
        <dbReference type="SAM" id="MobiDB-lite"/>
    </source>
</evidence>
<sequence>MTDSILADPITYLSQLPLFDPPSLLLVQQLLDLYTSYQPVSSAPMSPASEPPDSAALESLESSCPARLQSLAVARPDPTFVGQPSLRKSLSDKIFLRRSSTARL</sequence>
<evidence type="ECO:0000313" key="2">
    <source>
        <dbReference type="EMBL" id="CDZ96547.1"/>
    </source>
</evidence>
<feature type="region of interest" description="Disordered" evidence="1">
    <location>
        <begin position="40"/>
        <end position="61"/>
    </location>
</feature>
<feature type="compositionally biased region" description="Low complexity" evidence="1">
    <location>
        <begin position="40"/>
        <end position="56"/>
    </location>
</feature>
<organism evidence="2">
    <name type="scientific">Phaffia rhodozyma</name>
    <name type="common">Yeast</name>
    <name type="synonym">Xanthophyllomyces dendrorhous</name>
    <dbReference type="NCBI Taxonomy" id="264483"/>
    <lineage>
        <taxon>Eukaryota</taxon>
        <taxon>Fungi</taxon>
        <taxon>Dikarya</taxon>
        <taxon>Basidiomycota</taxon>
        <taxon>Agaricomycotina</taxon>
        <taxon>Tremellomycetes</taxon>
        <taxon>Cystofilobasidiales</taxon>
        <taxon>Mrakiaceae</taxon>
        <taxon>Phaffia</taxon>
    </lineage>
</organism>
<protein>
    <submittedName>
        <fullName evidence="2">Uncharacterized protein</fullName>
    </submittedName>
</protein>
<dbReference type="AlphaFoldDB" id="A0A0F7SHQ8"/>
<dbReference type="EMBL" id="LN483144">
    <property type="protein sequence ID" value="CDZ96547.1"/>
    <property type="molecule type" value="Genomic_DNA"/>
</dbReference>
<reference evidence="2" key="1">
    <citation type="submission" date="2014-08" db="EMBL/GenBank/DDBJ databases">
        <authorList>
            <person name="Sharma Rahul"/>
            <person name="Thines Marco"/>
        </authorList>
    </citation>
    <scope>NUCLEOTIDE SEQUENCE</scope>
</reference>
<proteinExistence type="predicted"/>